<dbReference type="GO" id="GO:0016787">
    <property type="term" value="F:hydrolase activity"/>
    <property type="evidence" value="ECO:0007669"/>
    <property type="project" value="UniProtKB-KW"/>
</dbReference>
<keyword evidence="3" id="KW-0347">Helicase</keyword>
<keyword evidence="4" id="KW-0067">ATP-binding</keyword>
<dbReference type="InterPro" id="IPR050628">
    <property type="entry name" value="SNF2_RAD54_helicase_TF"/>
</dbReference>
<evidence type="ECO:0000313" key="6">
    <source>
        <dbReference type="EMBL" id="EDQ90108.1"/>
    </source>
</evidence>
<proteinExistence type="predicted"/>
<dbReference type="InParanoid" id="A9UWV4"/>
<evidence type="ECO:0000259" key="5">
    <source>
        <dbReference type="PROSITE" id="PS51194"/>
    </source>
</evidence>
<evidence type="ECO:0000256" key="4">
    <source>
        <dbReference type="ARBA" id="ARBA00022840"/>
    </source>
</evidence>
<evidence type="ECO:0000256" key="2">
    <source>
        <dbReference type="ARBA" id="ARBA00022801"/>
    </source>
</evidence>
<protein>
    <recommendedName>
        <fullName evidence="5">Helicase C-terminal domain-containing protein</fullName>
    </recommendedName>
</protein>
<name>A9UWV4_MONBE</name>
<dbReference type="GO" id="GO:0005524">
    <property type="term" value="F:ATP binding"/>
    <property type="evidence" value="ECO:0007669"/>
    <property type="project" value="UniProtKB-KW"/>
</dbReference>
<dbReference type="InterPro" id="IPR001650">
    <property type="entry name" value="Helicase_C-like"/>
</dbReference>
<feature type="domain" description="Helicase C-terminal" evidence="5">
    <location>
        <begin position="466"/>
        <end position="616"/>
    </location>
</feature>
<evidence type="ECO:0000256" key="3">
    <source>
        <dbReference type="ARBA" id="ARBA00022806"/>
    </source>
</evidence>
<reference evidence="6 7" key="1">
    <citation type="journal article" date="2008" name="Nature">
        <title>The genome of the choanoflagellate Monosiga brevicollis and the origin of metazoans.</title>
        <authorList>
            <consortium name="JGI Sequencing"/>
            <person name="King N."/>
            <person name="Westbrook M.J."/>
            <person name="Young S.L."/>
            <person name="Kuo A."/>
            <person name="Abedin M."/>
            <person name="Chapman J."/>
            <person name="Fairclough S."/>
            <person name="Hellsten U."/>
            <person name="Isogai Y."/>
            <person name="Letunic I."/>
            <person name="Marr M."/>
            <person name="Pincus D."/>
            <person name="Putnam N."/>
            <person name="Rokas A."/>
            <person name="Wright K.J."/>
            <person name="Zuzow R."/>
            <person name="Dirks W."/>
            <person name="Good M."/>
            <person name="Goodstein D."/>
            <person name="Lemons D."/>
            <person name="Li W."/>
            <person name="Lyons J.B."/>
            <person name="Morris A."/>
            <person name="Nichols S."/>
            <person name="Richter D.J."/>
            <person name="Salamov A."/>
            <person name="Bork P."/>
            <person name="Lim W.A."/>
            <person name="Manning G."/>
            <person name="Miller W.T."/>
            <person name="McGinnis W."/>
            <person name="Shapiro H."/>
            <person name="Tjian R."/>
            <person name="Grigoriev I.V."/>
            <person name="Rokhsar D."/>
        </authorList>
    </citation>
    <scope>NUCLEOTIDE SEQUENCE [LARGE SCALE GENOMIC DNA]</scope>
    <source>
        <strain evidence="7">MX1 / ATCC 50154</strain>
    </source>
</reference>
<accession>A9UWV4</accession>
<dbReference type="Pfam" id="PF00271">
    <property type="entry name" value="Helicase_C"/>
    <property type="match status" value="1"/>
</dbReference>
<dbReference type="PANTHER" id="PTHR45626">
    <property type="entry name" value="TRANSCRIPTION TERMINATION FACTOR 2-RELATED"/>
    <property type="match status" value="1"/>
</dbReference>
<dbReference type="GO" id="GO:0004386">
    <property type="term" value="F:helicase activity"/>
    <property type="evidence" value="ECO:0007669"/>
    <property type="project" value="UniProtKB-KW"/>
</dbReference>
<dbReference type="CDD" id="cd18793">
    <property type="entry name" value="SF2_C_SNF"/>
    <property type="match status" value="1"/>
</dbReference>
<dbReference type="InterPro" id="IPR027417">
    <property type="entry name" value="P-loop_NTPase"/>
</dbReference>
<organism evidence="6 7">
    <name type="scientific">Monosiga brevicollis</name>
    <name type="common">Choanoflagellate</name>
    <dbReference type="NCBI Taxonomy" id="81824"/>
    <lineage>
        <taxon>Eukaryota</taxon>
        <taxon>Choanoflagellata</taxon>
        <taxon>Craspedida</taxon>
        <taxon>Salpingoecidae</taxon>
        <taxon>Monosiga</taxon>
    </lineage>
</organism>
<dbReference type="Proteomes" id="UP000001357">
    <property type="component" value="Unassembled WGS sequence"/>
</dbReference>
<dbReference type="EMBL" id="CH991548">
    <property type="protein sequence ID" value="EDQ90108.1"/>
    <property type="molecule type" value="Genomic_DNA"/>
</dbReference>
<dbReference type="KEGG" id="mbr:MONBRDRAFT_7402"/>
<gene>
    <name evidence="6" type="ORF">MONBRDRAFT_7402</name>
</gene>
<dbReference type="SUPFAM" id="SSF52540">
    <property type="entry name" value="P-loop containing nucleoside triphosphate hydrolases"/>
    <property type="match status" value="1"/>
</dbReference>
<dbReference type="GeneID" id="5890197"/>
<dbReference type="PROSITE" id="PS51194">
    <property type="entry name" value="HELICASE_CTER"/>
    <property type="match status" value="1"/>
</dbReference>
<keyword evidence="7" id="KW-1185">Reference proteome</keyword>
<dbReference type="SMART" id="SM00490">
    <property type="entry name" value="HELICc"/>
    <property type="match status" value="1"/>
</dbReference>
<dbReference type="eggNOG" id="KOG1001">
    <property type="taxonomic scope" value="Eukaryota"/>
</dbReference>
<evidence type="ECO:0000313" key="7">
    <source>
        <dbReference type="Proteomes" id="UP000001357"/>
    </source>
</evidence>
<keyword evidence="2" id="KW-0378">Hydrolase</keyword>
<dbReference type="Gene3D" id="3.40.50.300">
    <property type="entry name" value="P-loop containing nucleotide triphosphate hydrolases"/>
    <property type="match status" value="1"/>
</dbReference>
<sequence length="616" mass="69550">MEPSPKRTRLEPDLNGHEPPQPLYQTAYLDAAPTIGIGFYHVTCVNLAAAPQQLELKLRFVLSHLNARGYVRRCPPVPLSIAAKLRDAKRQGQDCHIPGDLLASNVPARALSDPRYWFSIPGVLKLVENSGYRAASQPRNIDVTLHEYQLQTLAWMIDQEKDPLGLNGRFWEQHVILRPNKPWCRIGPQVHSFWQSEVTEHWNNFDEDVLKTVQTLLGHIMMRHSKSQTVNGRPIITLPRRTVVEVPLVYMTSSEEYVYKYLEERVIQLCRQPHSGRNLLVAFNRLLLFCSHAANINLRQFGMDLGVAKQSERRFRLVSELAQHTGLDNVLLNTLLNNNDWSPARALEAAGYTREQASNILTRLSNVYTELSQMMTPATFLRTVAPHATASASNALEMIGHLRDGSVPVSLDIDFDAPYHKTAVVVTEPSGRILDSQEAQLWQPDESFVLKLRHRADVARALPGAKVTQAVAIMNKVLAQDPRTKFVVFASVRSLAFDLMHLETFRQFFWECISRLEPPLEPSQLEDYLIDGATTAANRSHLLHEFKTAEDMPFLLLSTKANNAGLTLTVANHIIMLDAILSPGVEAQLINRVHRIGQSRPVTIHKYVDIKPYIQG</sequence>
<dbReference type="InterPro" id="IPR049730">
    <property type="entry name" value="SNF2/RAD54-like_C"/>
</dbReference>
<evidence type="ECO:0000256" key="1">
    <source>
        <dbReference type="ARBA" id="ARBA00022741"/>
    </source>
</evidence>
<keyword evidence="1" id="KW-0547">Nucleotide-binding</keyword>
<dbReference type="AlphaFoldDB" id="A9UWV4"/>
<dbReference type="PANTHER" id="PTHR45626:SF17">
    <property type="entry name" value="HELICASE-LIKE TRANSCRIPTION FACTOR"/>
    <property type="match status" value="1"/>
</dbReference>
<dbReference type="RefSeq" id="XP_001744875.1">
    <property type="nucleotide sequence ID" value="XM_001744823.1"/>
</dbReference>
<dbReference type="STRING" id="81824.A9UWV4"/>